<accession>I3YFF7</accession>
<organism evidence="1 2">
    <name type="scientific">Thiocystis violascens (strain ATCC 17096 / DSM 198 / 6111)</name>
    <name type="common">Chromatium violascens</name>
    <dbReference type="NCBI Taxonomy" id="765911"/>
    <lineage>
        <taxon>Bacteria</taxon>
        <taxon>Pseudomonadati</taxon>
        <taxon>Pseudomonadota</taxon>
        <taxon>Gammaproteobacteria</taxon>
        <taxon>Chromatiales</taxon>
        <taxon>Chromatiaceae</taxon>
        <taxon>Thiocystis</taxon>
    </lineage>
</organism>
<dbReference type="KEGG" id="tvi:Thivi_3885"/>
<sequence>MIPDRGDIVHLAFDPSTGKEMRGNHFALVVSPKAFNRRFALAMVCPISGGQAIPARQGGFLVSLMGTGCLTDGNIHIHQLKSVDFVVRQAKKIESVPDHLLEEIREVIATLFAPDAV</sequence>
<dbReference type="GO" id="GO:0016075">
    <property type="term" value="P:rRNA catabolic process"/>
    <property type="evidence" value="ECO:0007669"/>
    <property type="project" value="TreeGrafter"/>
</dbReference>
<reference evidence="1 2" key="1">
    <citation type="submission" date="2012-06" db="EMBL/GenBank/DDBJ databases">
        <title>Complete sequence of Thiocystis violascens DSM 198.</title>
        <authorList>
            <consortium name="US DOE Joint Genome Institute"/>
            <person name="Lucas S."/>
            <person name="Han J."/>
            <person name="Lapidus A."/>
            <person name="Cheng J.-F."/>
            <person name="Goodwin L."/>
            <person name="Pitluck S."/>
            <person name="Peters L."/>
            <person name="Ovchinnikova G."/>
            <person name="Teshima H."/>
            <person name="Detter J.C."/>
            <person name="Han C."/>
            <person name="Tapia R."/>
            <person name="Land M."/>
            <person name="Hauser L."/>
            <person name="Kyrpides N."/>
            <person name="Ivanova N."/>
            <person name="Pagani I."/>
            <person name="Vogl K."/>
            <person name="Liu Z."/>
            <person name="Frigaard N.-U."/>
            <person name="Bryant D."/>
            <person name="Woyke T."/>
        </authorList>
    </citation>
    <scope>NUCLEOTIDE SEQUENCE [LARGE SCALE GENOMIC DNA]</scope>
    <source>
        <strain evidence="2">ATCC 17096 / DSM 198 / 6111</strain>
    </source>
</reference>
<dbReference type="InterPro" id="IPR011067">
    <property type="entry name" value="Plasmid_toxin/cell-grow_inhib"/>
</dbReference>
<dbReference type="Pfam" id="PF02452">
    <property type="entry name" value="PemK_toxin"/>
    <property type="match status" value="1"/>
</dbReference>
<dbReference type="PANTHER" id="PTHR33988">
    <property type="entry name" value="ENDORIBONUCLEASE MAZF-RELATED"/>
    <property type="match status" value="1"/>
</dbReference>
<dbReference type="HOGENOM" id="CLU_121823_2_3_6"/>
<protein>
    <submittedName>
        <fullName evidence="1">Growth inhibitor</fullName>
    </submittedName>
</protein>
<dbReference type="AlphaFoldDB" id="I3YFF7"/>
<dbReference type="PANTHER" id="PTHR33988:SF3">
    <property type="entry name" value="ENDORIBONUCLEASE TOXIN CHPB-RELATED"/>
    <property type="match status" value="1"/>
</dbReference>
<dbReference type="eggNOG" id="COG2337">
    <property type="taxonomic scope" value="Bacteria"/>
</dbReference>
<dbReference type="Gene3D" id="2.30.30.110">
    <property type="match status" value="1"/>
</dbReference>
<dbReference type="STRING" id="765911.Thivi_3885"/>
<dbReference type="GO" id="GO:0004521">
    <property type="term" value="F:RNA endonuclease activity"/>
    <property type="evidence" value="ECO:0007669"/>
    <property type="project" value="TreeGrafter"/>
</dbReference>
<proteinExistence type="predicted"/>
<dbReference type="SUPFAM" id="SSF50118">
    <property type="entry name" value="Cell growth inhibitor/plasmid maintenance toxic component"/>
    <property type="match status" value="1"/>
</dbReference>
<name>I3YFF7_THIV6</name>
<dbReference type="Proteomes" id="UP000006062">
    <property type="component" value="Chromosome"/>
</dbReference>
<keyword evidence="2" id="KW-1185">Reference proteome</keyword>
<dbReference type="InterPro" id="IPR003477">
    <property type="entry name" value="PemK-like"/>
</dbReference>
<dbReference type="GO" id="GO:0006402">
    <property type="term" value="P:mRNA catabolic process"/>
    <property type="evidence" value="ECO:0007669"/>
    <property type="project" value="TreeGrafter"/>
</dbReference>
<gene>
    <name evidence="1" type="ordered locus">Thivi_3885</name>
</gene>
<evidence type="ECO:0000313" key="2">
    <source>
        <dbReference type="Proteomes" id="UP000006062"/>
    </source>
</evidence>
<dbReference type="RefSeq" id="WP_014780113.1">
    <property type="nucleotide sequence ID" value="NC_018012.1"/>
</dbReference>
<dbReference type="GO" id="GO:0003677">
    <property type="term" value="F:DNA binding"/>
    <property type="evidence" value="ECO:0007669"/>
    <property type="project" value="InterPro"/>
</dbReference>
<evidence type="ECO:0000313" key="1">
    <source>
        <dbReference type="EMBL" id="AFL75725.1"/>
    </source>
</evidence>
<dbReference type="EMBL" id="CP003154">
    <property type="protein sequence ID" value="AFL75725.1"/>
    <property type="molecule type" value="Genomic_DNA"/>
</dbReference>